<evidence type="ECO:0000313" key="3">
    <source>
        <dbReference type="Proteomes" id="UP000323164"/>
    </source>
</evidence>
<feature type="signal peptide" evidence="1">
    <location>
        <begin position="1"/>
        <end position="22"/>
    </location>
</feature>
<dbReference type="EMBL" id="VTRV01000194">
    <property type="protein sequence ID" value="TZF84162.1"/>
    <property type="molecule type" value="Genomic_DNA"/>
</dbReference>
<keyword evidence="3" id="KW-1185">Reference proteome</keyword>
<proteinExistence type="predicted"/>
<accession>A0A5D8YQA6</accession>
<reference evidence="2 3" key="1">
    <citation type="submission" date="2019-08" db="EMBL/GenBank/DDBJ databases">
        <title>Draft genome sequence of Lysobacter sp. UKS-15.</title>
        <authorList>
            <person name="Im W.-T."/>
        </authorList>
    </citation>
    <scope>NUCLEOTIDE SEQUENCE [LARGE SCALE GENOMIC DNA]</scope>
    <source>
        <strain evidence="2 3">UKS-15</strain>
    </source>
</reference>
<keyword evidence="1" id="KW-0732">Signal</keyword>
<protein>
    <recommendedName>
        <fullName evidence="4">Secreted protein</fullName>
    </recommendedName>
</protein>
<feature type="chain" id="PRO_5022914737" description="Secreted protein" evidence="1">
    <location>
        <begin position="23"/>
        <end position="167"/>
    </location>
</feature>
<dbReference type="OrthoDB" id="6022222at2"/>
<dbReference type="PROSITE" id="PS51257">
    <property type="entry name" value="PROKAR_LIPOPROTEIN"/>
    <property type="match status" value="1"/>
</dbReference>
<evidence type="ECO:0000256" key="1">
    <source>
        <dbReference type="SAM" id="SignalP"/>
    </source>
</evidence>
<organism evidence="2 3">
    <name type="scientific">Cognatilysobacter lacus</name>
    <dbReference type="NCBI Taxonomy" id="1643323"/>
    <lineage>
        <taxon>Bacteria</taxon>
        <taxon>Pseudomonadati</taxon>
        <taxon>Pseudomonadota</taxon>
        <taxon>Gammaproteobacteria</taxon>
        <taxon>Lysobacterales</taxon>
        <taxon>Lysobacteraceae</taxon>
        <taxon>Cognatilysobacter</taxon>
    </lineage>
</organism>
<name>A0A5D8YQA6_9GAMM</name>
<dbReference type="RefSeq" id="WP_149353734.1">
    <property type="nucleotide sequence ID" value="NZ_VTRV01000194.1"/>
</dbReference>
<dbReference type="AlphaFoldDB" id="A0A5D8YQA6"/>
<evidence type="ECO:0000313" key="2">
    <source>
        <dbReference type="EMBL" id="TZF84162.1"/>
    </source>
</evidence>
<comment type="caution">
    <text evidence="2">The sequence shown here is derived from an EMBL/GenBank/DDBJ whole genome shotgun (WGS) entry which is preliminary data.</text>
</comment>
<gene>
    <name evidence="2" type="ORF">FW784_12865</name>
</gene>
<evidence type="ECO:0008006" key="4">
    <source>
        <dbReference type="Google" id="ProtNLM"/>
    </source>
</evidence>
<dbReference type="Proteomes" id="UP000323164">
    <property type="component" value="Unassembled WGS sequence"/>
</dbReference>
<sequence length="167" mass="17560">MKNTHRPFLLLLLAVLALPVLSGCKKEEVTTTKAEGPAVAKPATAADEAGWNAYVTDQVKRHLEGATSVFAYTLPAPDSKDFAGDFQRQVDKAKEDVARGGVDGTLLAFGSANSAKTADMIVAAFDKAGTDTMKGVRVLFIGDAADKDRAEAAVKPSGAKFEFAEAK</sequence>